<dbReference type="OrthoDB" id="5086500at2759"/>
<evidence type="ECO:0000256" key="2">
    <source>
        <dbReference type="SAM" id="MobiDB-lite"/>
    </source>
</evidence>
<dbReference type="InterPro" id="IPR027417">
    <property type="entry name" value="P-loop_NTPase"/>
</dbReference>
<feature type="domain" description="Nephrocystin 3-like N-terminal" evidence="3">
    <location>
        <begin position="320"/>
        <end position="482"/>
    </location>
</feature>
<accession>A0A8H4PKS4</accession>
<dbReference type="PANTHER" id="PTHR10039:SF5">
    <property type="entry name" value="NACHT DOMAIN-CONTAINING PROTEIN"/>
    <property type="match status" value="1"/>
</dbReference>
<gene>
    <name evidence="4" type="ORF">FALBO_4476</name>
</gene>
<dbReference type="EMBL" id="JAADYS010000587">
    <property type="protein sequence ID" value="KAF4468632.1"/>
    <property type="molecule type" value="Genomic_DNA"/>
</dbReference>
<protein>
    <submittedName>
        <fullName evidence="4">NACHT domain-containing</fullName>
    </submittedName>
</protein>
<name>A0A8H4PKS4_9HYPO</name>
<dbReference type="Pfam" id="PF24883">
    <property type="entry name" value="NPHP3_N"/>
    <property type="match status" value="1"/>
</dbReference>
<sequence length="608" mass="69122">MSGLEPLAALGLACNIMQMITFTGETISICRRIYNDGQPDSGLHDYSQRLLRTSESLRDIISRSTGNLSLDDHALRNSAARCINVADNLMKEMESLSIPRSQNGLRSSLRQGVKMIFHKPRLERLENDLRNIQSAMHTQLLVRTLDRLDVSAIQQQGAVAESRRLLDDTLRQYSAKHDNFAKENLETRDQLLKAVTAATARMEEHITRELSKHSQSIQGQMGTIAIHTQQHATNFKEWANSAAEETAYERILQSLKFDSMEERRNQICENYPKTFGWIYAPRPQKPTTSERSESQGSSSTDEADNKSSRLGPSEAGWGWDSFTDWLRSEDPVYWISGKPGSGKSTLMKFISSNPQTQAGLNEWQPGTRILSHYFWKAGSQLQHSVKGFLSSLVYQIFRQDRSAALAYLQQTPGLSHHLSSTSDWGMGQLKSFLLGYIRQSTTPICIFVDGLDELVPQHDIHDLLCLLDDLLGLGLKLCVSSRPERVFKNHLRHHKTLKMHDLVEPDIAEYARGTLCRAISPTYQEFDITSLVKSIIDKAEGVFLWVVLVSKSLVRGIENGDSNGELQQRLNSMPSDLMLLYKDMWQRSNEDHEIYKTKSYWYFNIYLV</sequence>
<dbReference type="SUPFAM" id="SSF52540">
    <property type="entry name" value="P-loop containing nucleoside triphosphate hydrolases"/>
    <property type="match status" value="1"/>
</dbReference>
<keyword evidence="1" id="KW-0677">Repeat</keyword>
<dbReference type="Proteomes" id="UP000554235">
    <property type="component" value="Unassembled WGS sequence"/>
</dbReference>
<proteinExistence type="predicted"/>
<reference evidence="4 5" key="1">
    <citation type="submission" date="2020-01" db="EMBL/GenBank/DDBJ databases">
        <title>Identification and distribution of gene clusters putatively required for synthesis of sphingolipid metabolism inhibitors in phylogenetically diverse species of the filamentous fungus Fusarium.</title>
        <authorList>
            <person name="Kim H.-S."/>
            <person name="Busman M."/>
            <person name="Brown D.W."/>
            <person name="Divon H."/>
            <person name="Uhlig S."/>
            <person name="Proctor R.H."/>
        </authorList>
    </citation>
    <scope>NUCLEOTIDE SEQUENCE [LARGE SCALE GENOMIC DNA]</scope>
    <source>
        <strain evidence="4 5">NRRL 20459</strain>
    </source>
</reference>
<evidence type="ECO:0000313" key="5">
    <source>
        <dbReference type="Proteomes" id="UP000554235"/>
    </source>
</evidence>
<keyword evidence="5" id="KW-1185">Reference proteome</keyword>
<dbReference type="AlphaFoldDB" id="A0A8H4PKS4"/>
<evidence type="ECO:0000256" key="1">
    <source>
        <dbReference type="ARBA" id="ARBA00022737"/>
    </source>
</evidence>
<organism evidence="4 5">
    <name type="scientific">Fusarium albosuccineum</name>
    <dbReference type="NCBI Taxonomy" id="1237068"/>
    <lineage>
        <taxon>Eukaryota</taxon>
        <taxon>Fungi</taxon>
        <taxon>Dikarya</taxon>
        <taxon>Ascomycota</taxon>
        <taxon>Pezizomycotina</taxon>
        <taxon>Sordariomycetes</taxon>
        <taxon>Hypocreomycetidae</taxon>
        <taxon>Hypocreales</taxon>
        <taxon>Nectriaceae</taxon>
        <taxon>Fusarium</taxon>
        <taxon>Fusarium decemcellulare species complex</taxon>
    </lineage>
</organism>
<dbReference type="PANTHER" id="PTHR10039">
    <property type="entry name" value="AMELOGENIN"/>
    <property type="match status" value="1"/>
</dbReference>
<feature type="region of interest" description="Disordered" evidence="2">
    <location>
        <begin position="279"/>
        <end position="315"/>
    </location>
</feature>
<comment type="caution">
    <text evidence="4">The sequence shown here is derived from an EMBL/GenBank/DDBJ whole genome shotgun (WGS) entry which is preliminary data.</text>
</comment>
<dbReference type="Gene3D" id="3.40.50.300">
    <property type="entry name" value="P-loop containing nucleotide triphosphate hydrolases"/>
    <property type="match status" value="1"/>
</dbReference>
<evidence type="ECO:0000259" key="3">
    <source>
        <dbReference type="Pfam" id="PF24883"/>
    </source>
</evidence>
<evidence type="ECO:0000313" key="4">
    <source>
        <dbReference type="EMBL" id="KAF4468632.1"/>
    </source>
</evidence>
<dbReference type="InterPro" id="IPR056884">
    <property type="entry name" value="NPHP3-like_N"/>
</dbReference>